<accession>A0A8S1FAC0</accession>
<gene>
    <name evidence="3" type="ORF">CBOVIS_LOCUS10949</name>
</gene>
<evidence type="ECO:0000256" key="1">
    <source>
        <dbReference type="SAM" id="MobiDB-lite"/>
    </source>
</evidence>
<dbReference type="InterPro" id="IPR006578">
    <property type="entry name" value="MADF-dom"/>
</dbReference>
<evidence type="ECO:0000259" key="2">
    <source>
        <dbReference type="PROSITE" id="PS51029"/>
    </source>
</evidence>
<dbReference type="Proteomes" id="UP000494206">
    <property type="component" value="Unassembled WGS sequence"/>
</dbReference>
<reference evidence="3 4" key="1">
    <citation type="submission" date="2020-04" db="EMBL/GenBank/DDBJ databases">
        <authorList>
            <person name="Laetsch R D."/>
            <person name="Stevens L."/>
            <person name="Kumar S."/>
            <person name="Blaxter L. M."/>
        </authorList>
    </citation>
    <scope>NUCLEOTIDE SEQUENCE [LARGE SCALE GENOMIC DNA]</scope>
</reference>
<dbReference type="GO" id="GO:0005634">
    <property type="term" value="C:nucleus"/>
    <property type="evidence" value="ECO:0007669"/>
    <property type="project" value="TreeGrafter"/>
</dbReference>
<name>A0A8S1FAC0_9PELO</name>
<dbReference type="OrthoDB" id="5984255at2759"/>
<keyword evidence="4" id="KW-1185">Reference proteome</keyword>
<dbReference type="GO" id="GO:0006357">
    <property type="term" value="P:regulation of transcription by RNA polymerase II"/>
    <property type="evidence" value="ECO:0007669"/>
    <property type="project" value="TreeGrafter"/>
</dbReference>
<protein>
    <recommendedName>
        <fullName evidence="2">MADF domain-containing protein</fullName>
    </recommendedName>
</protein>
<sequence>MSEHSEEIDEKTTNSHDDCMDTDAMKEINFLLSGNRNIKIEETPVFNIRLIAEVKSRPYLYDQADEGYNLIAWRNTAWSEIAEALDTTAEHVKTRWKTLRDRYKKEEKKERLTKKASSWVFQRPLRFIQAHLKDRHTDESEAIAPESAAKGGNVSPMEATINFIESELIRNSEANATTPTSSSMDESSAASTASSASTSNKPVKEEEPSAASPPPPPPPAKRARASISDAAAAASQRNAAALLNMFPGAASWPAATTATRRQDDEEDEIFGRMIAMKLNKLDPRTKELAKMQVLKAIFDAQYGS</sequence>
<dbReference type="GO" id="GO:0005667">
    <property type="term" value="C:transcription regulator complex"/>
    <property type="evidence" value="ECO:0007669"/>
    <property type="project" value="TreeGrafter"/>
</dbReference>
<dbReference type="EMBL" id="CADEPM010000008">
    <property type="protein sequence ID" value="CAB3409278.1"/>
    <property type="molecule type" value="Genomic_DNA"/>
</dbReference>
<dbReference type="InterPro" id="IPR039353">
    <property type="entry name" value="TF_Adf1"/>
</dbReference>
<dbReference type="PANTHER" id="PTHR12243">
    <property type="entry name" value="MADF DOMAIN TRANSCRIPTION FACTOR"/>
    <property type="match status" value="1"/>
</dbReference>
<dbReference type="PROSITE" id="PS51029">
    <property type="entry name" value="MADF"/>
    <property type="match status" value="1"/>
</dbReference>
<feature type="domain" description="MADF" evidence="2">
    <location>
        <begin position="49"/>
        <end position="133"/>
    </location>
</feature>
<feature type="region of interest" description="Disordered" evidence="1">
    <location>
        <begin position="174"/>
        <end position="223"/>
    </location>
</feature>
<dbReference type="Pfam" id="PF10545">
    <property type="entry name" value="MADF_DNA_bdg"/>
    <property type="match status" value="1"/>
</dbReference>
<feature type="compositionally biased region" description="Pro residues" evidence="1">
    <location>
        <begin position="211"/>
        <end position="220"/>
    </location>
</feature>
<feature type="compositionally biased region" description="Low complexity" evidence="1">
    <location>
        <begin position="177"/>
        <end position="199"/>
    </location>
</feature>
<organism evidence="3 4">
    <name type="scientific">Caenorhabditis bovis</name>
    <dbReference type="NCBI Taxonomy" id="2654633"/>
    <lineage>
        <taxon>Eukaryota</taxon>
        <taxon>Metazoa</taxon>
        <taxon>Ecdysozoa</taxon>
        <taxon>Nematoda</taxon>
        <taxon>Chromadorea</taxon>
        <taxon>Rhabditida</taxon>
        <taxon>Rhabditina</taxon>
        <taxon>Rhabditomorpha</taxon>
        <taxon>Rhabditoidea</taxon>
        <taxon>Rhabditidae</taxon>
        <taxon>Peloderinae</taxon>
        <taxon>Caenorhabditis</taxon>
    </lineage>
</organism>
<dbReference type="PANTHER" id="PTHR12243:SF66">
    <property type="entry name" value="MADF DOMAIN-CONTAINING PROTEIN"/>
    <property type="match status" value="1"/>
</dbReference>
<dbReference type="AlphaFoldDB" id="A0A8S1FAC0"/>
<dbReference type="SMART" id="SM00595">
    <property type="entry name" value="MADF"/>
    <property type="match status" value="1"/>
</dbReference>
<proteinExistence type="predicted"/>
<feature type="region of interest" description="Disordered" evidence="1">
    <location>
        <begin position="136"/>
        <end position="156"/>
    </location>
</feature>
<evidence type="ECO:0000313" key="4">
    <source>
        <dbReference type="Proteomes" id="UP000494206"/>
    </source>
</evidence>
<comment type="caution">
    <text evidence="3">The sequence shown here is derived from an EMBL/GenBank/DDBJ whole genome shotgun (WGS) entry which is preliminary data.</text>
</comment>
<evidence type="ECO:0000313" key="3">
    <source>
        <dbReference type="EMBL" id="CAB3409278.1"/>
    </source>
</evidence>